<keyword evidence="12" id="KW-1185">Reference proteome</keyword>
<keyword evidence="3 8" id="KW-0812">Transmembrane</keyword>
<name>A0ABV6RHE3_9MICO</name>
<evidence type="ECO:0000256" key="8">
    <source>
        <dbReference type="SAM" id="Phobius"/>
    </source>
</evidence>
<feature type="transmembrane region" description="Helical" evidence="8">
    <location>
        <begin position="144"/>
        <end position="164"/>
    </location>
</feature>
<feature type="transmembrane region" description="Helical" evidence="8">
    <location>
        <begin position="230"/>
        <end position="252"/>
    </location>
</feature>
<dbReference type="Proteomes" id="UP001589793">
    <property type="component" value="Unassembled WGS sequence"/>
</dbReference>
<feature type="transmembrane region" description="Helical" evidence="8">
    <location>
        <begin position="198"/>
        <end position="218"/>
    </location>
</feature>
<feature type="transmembrane region" description="Helical" evidence="8">
    <location>
        <begin position="350"/>
        <end position="368"/>
    </location>
</feature>
<dbReference type="InterPro" id="IPR024528">
    <property type="entry name" value="ThrE_2"/>
</dbReference>
<feature type="region of interest" description="Disordered" evidence="7">
    <location>
        <begin position="468"/>
        <end position="522"/>
    </location>
</feature>
<feature type="domain" description="Threonine/serine exporter-like N-terminal" evidence="9">
    <location>
        <begin position="13"/>
        <end position="254"/>
    </location>
</feature>
<evidence type="ECO:0000256" key="5">
    <source>
        <dbReference type="ARBA" id="ARBA00023136"/>
    </source>
</evidence>
<evidence type="ECO:0000259" key="10">
    <source>
        <dbReference type="Pfam" id="PF12821"/>
    </source>
</evidence>
<accession>A0ABV6RHE3</accession>
<evidence type="ECO:0000256" key="2">
    <source>
        <dbReference type="ARBA" id="ARBA00022475"/>
    </source>
</evidence>
<comment type="similarity">
    <text evidence="6">Belongs to the ThrE exporter (TC 2.A.79) family.</text>
</comment>
<evidence type="ECO:0000256" key="3">
    <source>
        <dbReference type="ARBA" id="ARBA00022692"/>
    </source>
</evidence>
<dbReference type="Pfam" id="PF06738">
    <property type="entry name" value="ThrE"/>
    <property type="match status" value="1"/>
</dbReference>
<evidence type="ECO:0000256" key="7">
    <source>
        <dbReference type="SAM" id="MobiDB-lite"/>
    </source>
</evidence>
<protein>
    <submittedName>
        <fullName evidence="11">Threonine/serine exporter ThrE family protein</fullName>
    </submittedName>
</protein>
<dbReference type="PANTHER" id="PTHR34390">
    <property type="entry name" value="UPF0442 PROTEIN YJJB-RELATED"/>
    <property type="match status" value="1"/>
</dbReference>
<evidence type="ECO:0000256" key="6">
    <source>
        <dbReference type="ARBA" id="ARBA00034125"/>
    </source>
</evidence>
<feature type="transmembrane region" description="Helical" evidence="8">
    <location>
        <begin position="388"/>
        <end position="406"/>
    </location>
</feature>
<dbReference type="RefSeq" id="WP_376982843.1">
    <property type="nucleotide sequence ID" value="NZ_JBHLSV010000030.1"/>
</dbReference>
<keyword evidence="2" id="KW-1003">Cell membrane</keyword>
<evidence type="ECO:0000256" key="1">
    <source>
        <dbReference type="ARBA" id="ARBA00004651"/>
    </source>
</evidence>
<feature type="transmembrane region" description="Helical" evidence="8">
    <location>
        <begin position="119"/>
        <end position="138"/>
    </location>
</feature>
<evidence type="ECO:0000313" key="12">
    <source>
        <dbReference type="Proteomes" id="UP001589793"/>
    </source>
</evidence>
<comment type="caution">
    <text evidence="11">The sequence shown here is derived from an EMBL/GenBank/DDBJ whole genome shotgun (WGS) entry which is preliminary data.</text>
</comment>
<dbReference type="EMBL" id="JBHLSV010000030">
    <property type="protein sequence ID" value="MFC0675807.1"/>
    <property type="molecule type" value="Genomic_DNA"/>
</dbReference>
<feature type="domain" description="Threonine/Serine exporter ThrE" evidence="10">
    <location>
        <begin position="283"/>
        <end position="403"/>
    </location>
</feature>
<organism evidence="11 12">
    <name type="scientific">Brachybacterium hainanense</name>
    <dbReference type="NCBI Taxonomy" id="1541174"/>
    <lineage>
        <taxon>Bacteria</taxon>
        <taxon>Bacillati</taxon>
        <taxon>Actinomycetota</taxon>
        <taxon>Actinomycetes</taxon>
        <taxon>Micrococcales</taxon>
        <taxon>Dermabacteraceae</taxon>
        <taxon>Brachybacterium</taxon>
    </lineage>
</organism>
<feature type="transmembrane region" description="Helical" evidence="8">
    <location>
        <begin position="299"/>
        <end position="318"/>
    </location>
</feature>
<gene>
    <name evidence="11" type="ORF">ACFFF6_17800</name>
</gene>
<dbReference type="InterPro" id="IPR050539">
    <property type="entry name" value="ThrE_Dicarb/AminoAcid_Exp"/>
</dbReference>
<evidence type="ECO:0000256" key="4">
    <source>
        <dbReference type="ARBA" id="ARBA00022989"/>
    </source>
</evidence>
<dbReference type="InterPro" id="IPR010619">
    <property type="entry name" value="ThrE-like_N"/>
</dbReference>
<comment type="subcellular location">
    <subcellularLocation>
        <location evidence="1">Cell membrane</location>
        <topology evidence="1">Multi-pass membrane protein</topology>
    </subcellularLocation>
</comment>
<feature type="transmembrane region" description="Helical" evidence="8">
    <location>
        <begin position="272"/>
        <end position="292"/>
    </location>
</feature>
<feature type="transmembrane region" description="Helical" evidence="8">
    <location>
        <begin position="171"/>
        <end position="192"/>
    </location>
</feature>
<keyword evidence="5 8" id="KW-0472">Membrane</keyword>
<sequence>MSTDIARLHAVFDLAMRIGEGMLSNGAAASEVTSTVLRVTSAAGLRSVAVQVTFDEVSISYLPDDRSTPFTRIRAAGHRAQDFARLTAFEEVTEGYVAGDIPLEEARARVAAIPLEKPHYPFLLVAAGFAVMGGGAALSFGTDLVVILFATLAAGLLTVVVDRLSRLRLPLFYGQAAGALVGMLVAAVVSFVHPGVNSSVVTVACIIVLLAGLTSIGAMQDAITGWYVTASARILETIMLTVGVVIGVRAGMVLTDLMGADLSVTTAMPVTLTSALMVLVSGAVMGLGFGVATYVPLRLLGWGAAGAAASSVISHGIVGLGIDRVWSVAAASLVVGVISVILARRLRAPALLFVMAGVVPLVPGSRIYRGLQGLGSDVVEGSVELMSAAGIAIAIAGGAVLGQLLASRLLRPRTRSAVSFTPVIAAPFTTLRRRRLSMVPRRRRLRTAPEISVEPSTMTGEMTSLPPEIADALEADLDPPEHAVRTTPAPGQGWEPRPPGRRPEDGTAEASGPSADQPPQHR</sequence>
<keyword evidence="4 8" id="KW-1133">Transmembrane helix</keyword>
<evidence type="ECO:0000259" key="9">
    <source>
        <dbReference type="Pfam" id="PF06738"/>
    </source>
</evidence>
<dbReference type="Pfam" id="PF12821">
    <property type="entry name" value="ThrE_2"/>
    <property type="match status" value="1"/>
</dbReference>
<feature type="transmembrane region" description="Helical" evidence="8">
    <location>
        <begin position="324"/>
        <end position="343"/>
    </location>
</feature>
<proteinExistence type="inferred from homology"/>
<reference evidence="11 12" key="1">
    <citation type="submission" date="2024-09" db="EMBL/GenBank/DDBJ databases">
        <authorList>
            <person name="Sun Q."/>
            <person name="Mori K."/>
        </authorList>
    </citation>
    <scope>NUCLEOTIDE SEQUENCE [LARGE SCALE GENOMIC DNA]</scope>
    <source>
        <strain evidence="11 12">CICC 10874</strain>
    </source>
</reference>
<evidence type="ECO:0000313" key="11">
    <source>
        <dbReference type="EMBL" id="MFC0675807.1"/>
    </source>
</evidence>